<protein>
    <submittedName>
        <fullName evidence="1">Uncharacterized protein</fullName>
    </submittedName>
</protein>
<keyword evidence="2" id="KW-1185">Reference proteome</keyword>
<proteinExistence type="predicted"/>
<evidence type="ECO:0000313" key="2">
    <source>
        <dbReference type="Proteomes" id="UP001500582"/>
    </source>
</evidence>
<reference evidence="2" key="1">
    <citation type="journal article" date="2019" name="Int. J. Syst. Evol. Microbiol.">
        <title>The Global Catalogue of Microorganisms (GCM) 10K type strain sequencing project: providing services to taxonomists for standard genome sequencing and annotation.</title>
        <authorList>
            <consortium name="The Broad Institute Genomics Platform"/>
            <consortium name="The Broad Institute Genome Sequencing Center for Infectious Disease"/>
            <person name="Wu L."/>
            <person name="Ma J."/>
        </authorList>
    </citation>
    <scope>NUCLEOTIDE SEQUENCE [LARGE SCALE GENOMIC DNA]</scope>
    <source>
        <strain evidence="2">JCM 17705</strain>
    </source>
</reference>
<dbReference type="EMBL" id="BAABFT010000024">
    <property type="protein sequence ID" value="GAA4339809.1"/>
    <property type="molecule type" value="Genomic_DNA"/>
</dbReference>
<gene>
    <name evidence="1" type="ORF">GCM10023149_50770</name>
</gene>
<dbReference type="RefSeq" id="WP_345214032.1">
    <property type="nucleotide sequence ID" value="NZ_BAABFT010000024.1"/>
</dbReference>
<accession>A0ABP8HIV4</accession>
<evidence type="ECO:0000313" key="1">
    <source>
        <dbReference type="EMBL" id="GAA4339809.1"/>
    </source>
</evidence>
<sequence length="124" mass="13314">MSNLTGPEGTIPVPDAEQWAKNWRTFLETSKQPFQTRSFLLPIYDFQNIIKFNPTADGVRAYIGLEDPADPTSAKLMLVPTVDGKDVPFIEGNGKDVAEGGQSNVYDLSGACPPNCGPGPSLGD</sequence>
<name>A0ABP8HIV4_9SPHI</name>
<organism evidence="1 2">
    <name type="scientific">Mucilaginibacter gynuensis</name>
    <dbReference type="NCBI Taxonomy" id="1302236"/>
    <lineage>
        <taxon>Bacteria</taxon>
        <taxon>Pseudomonadati</taxon>
        <taxon>Bacteroidota</taxon>
        <taxon>Sphingobacteriia</taxon>
        <taxon>Sphingobacteriales</taxon>
        <taxon>Sphingobacteriaceae</taxon>
        <taxon>Mucilaginibacter</taxon>
    </lineage>
</organism>
<dbReference type="Proteomes" id="UP001500582">
    <property type="component" value="Unassembled WGS sequence"/>
</dbReference>
<comment type="caution">
    <text evidence="1">The sequence shown here is derived from an EMBL/GenBank/DDBJ whole genome shotgun (WGS) entry which is preliminary data.</text>
</comment>